<dbReference type="Gene3D" id="2.40.10.10">
    <property type="entry name" value="Trypsin-like serine proteases"/>
    <property type="match status" value="1"/>
</dbReference>
<keyword evidence="2" id="KW-1015">Disulfide bond</keyword>
<dbReference type="PANTHER" id="PTHR24276:SF98">
    <property type="entry name" value="FI18310P1-RELATED"/>
    <property type="match status" value="1"/>
</dbReference>
<organism evidence="4 5">
    <name type="scientific">Streptomyces spirodelae</name>
    <dbReference type="NCBI Taxonomy" id="2812904"/>
    <lineage>
        <taxon>Bacteria</taxon>
        <taxon>Bacillati</taxon>
        <taxon>Actinomycetota</taxon>
        <taxon>Actinomycetes</taxon>
        <taxon>Kitasatosporales</taxon>
        <taxon>Streptomycetaceae</taxon>
        <taxon>Streptomyces</taxon>
    </lineage>
</organism>
<dbReference type="InterPro" id="IPR018114">
    <property type="entry name" value="TRYPSIN_HIS"/>
</dbReference>
<dbReference type="SUPFAM" id="SSF50494">
    <property type="entry name" value="Trypsin-like serine proteases"/>
    <property type="match status" value="1"/>
</dbReference>
<dbReference type="GO" id="GO:0006508">
    <property type="term" value="P:proteolysis"/>
    <property type="evidence" value="ECO:0007669"/>
    <property type="project" value="UniProtKB-KW"/>
</dbReference>
<dbReference type="InterPro" id="IPR009003">
    <property type="entry name" value="Peptidase_S1_PA"/>
</dbReference>
<evidence type="ECO:0000259" key="3">
    <source>
        <dbReference type="PROSITE" id="PS50240"/>
    </source>
</evidence>
<dbReference type="GO" id="GO:0008233">
    <property type="term" value="F:peptidase activity"/>
    <property type="evidence" value="ECO:0007669"/>
    <property type="project" value="UniProtKB-KW"/>
</dbReference>
<dbReference type="InterPro" id="IPR001254">
    <property type="entry name" value="Trypsin_dom"/>
</dbReference>
<keyword evidence="5" id="KW-1185">Reference proteome</keyword>
<feature type="domain" description="Peptidase S1" evidence="3">
    <location>
        <begin position="193"/>
        <end position="435"/>
    </location>
</feature>
<dbReference type="CDD" id="cd00190">
    <property type="entry name" value="Tryp_SPc"/>
    <property type="match status" value="1"/>
</dbReference>
<protein>
    <submittedName>
        <fullName evidence="4">Serine protease</fullName>
    </submittedName>
</protein>
<dbReference type="InterPro" id="IPR043504">
    <property type="entry name" value="Peptidase_S1_PA_chymotrypsin"/>
</dbReference>
<dbReference type="InterPro" id="IPR050430">
    <property type="entry name" value="Peptidase_S1"/>
</dbReference>
<dbReference type="PROSITE" id="PS00134">
    <property type="entry name" value="TRYPSIN_HIS"/>
    <property type="match status" value="1"/>
</dbReference>
<dbReference type="PROSITE" id="PS50240">
    <property type="entry name" value="TRYPSIN_DOM"/>
    <property type="match status" value="1"/>
</dbReference>
<comment type="caution">
    <text evidence="4">The sequence shown here is derived from an EMBL/GenBank/DDBJ whole genome shotgun (WGS) entry which is preliminary data.</text>
</comment>
<evidence type="ECO:0000313" key="4">
    <source>
        <dbReference type="EMBL" id="MBO8184673.1"/>
    </source>
</evidence>
<dbReference type="EMBL" id="JAFFZN010000002">
    <property type="protein sequence ID" value="MBO8184673.1"/>
    <property type="molecule type" value="Genomic_DNA"/>
</dbReference>
<dbReference type="InterPro" id="IPR001314">
    <property type="entry name" value="Peptidase_S1A"/>
</dbReference>
<dbReference type="PANTHER" id="PTHR24276">
    <property type="entry name" value="POLYSERASE-RELATED"/>
    <property type="match status" value="1"/>
</dbReference>
<dbReference type="PRINTS" id="PR00722">
    <property type="entry name" value="CHYMOTRYPSIN"/>
</dbReference>
<reference evidence="4 5" key="1">
    <citation type="submission" date="2021-02" db="EMBL/GenBank/DDBJ databases">
        <title>Streptomyces spirodelae sp. nov., isolated from duckweed.</title>
        <authorList>
            <person name="Saimee Y."/>
            <person name="Duangmal K."/>
        </authorList>
    </citation>
    <scope>NUCLEOTIDE SEQUENCE [LARGE SCALE GENOMIC DNA]</scope>
    <source>
        <strain evidence="4 5">DW4-2</strain>
    </source>
</reference>
<keyword evidence="4" id="KW-0378">Hydrolase</keyword>
<gene>
    <name evidence="4" type="ORF">JW592_04155</name>
</gene>
<dbReference type="Proteomes" id="UP001518976">
    <property type="component" value="Unassembled WGS sequence"/>
</dbReference>
<comment type="similarity">
    <text evidence="1">Belongs to the peptidase S1 family.</text>
</comment>
<proteinExistence type="inferred from homology"/>
<accession>A0ABS3WNH6</accession>
<dbReference type="SMART" id="SM00020">
    <property type="entry name" value="Tryp_SPc"/>
    <property type="match status" value="1"/>
</dbReference>
<evidence type="ECO:0000313" key="5">
    <source>
        <dbReference type="Proteomes" id="UP001518976"/>
    </source>
</evidence>
<keyword evidence="4" id="KW-0645">Protease</keyword>
<dbReference type="Pfam" id="PF00089">
    <property type="entry name" value="Trypsin"/>
    <property type="match status" value="1"/>
</dbReference>
<name>A0ABS3WNH6_9ACTN</name>
<evidence type="ECO:0000256" key="2">
    <source>
        <dbReference type="ARBA" id="ARBA00023157"/>
    </source>
</evidence>
<sequence>MEAFPVLERSRSPAVARVSCCRAVHREARTRCLPERKCVSPPSVTASLEHPLLSPHLIPGATRTHPKGSDRALGVPQKALDKRELRGWDGRVASNGRCLCHLVVWPTPRPAVAPAAGRRRGGKRKDRLIRTSQHSLGNRLTRRTAKSTARGTGRAARAVFVSALSLGLAVAGTVAYAAQESGTAGDSGYETKIIGGEESTENYSFIVSLQKQRGDDPDGHTCGGTLIAADWVLTAGHCVTTTAGTNDPAAYHVRVGSLDRTQGGEVAEVKKIVVHPGYDYTDANRGSADDLALLKLSSKVSKKPAPLAWRTPAAGETVKATGWGYTKATGNDPSQLPVMHREVDLPVLAPDTPKCVSNETDGDAWGIREGDFCTDNPDGYAGTCGGDSGAPALTKVHGRWRLAGVTSRSVGDCGTTPDIYPSVAEHRGWMHKVIG</sequence>
<evidence type="ECO:0000256" key="1">
    <source>
        <dbReference type="ARBA" id="ARBA00007664"/>
    </source>
</evidence>